<reference evidence="2 3" key="1">
    <citation type="submission" date="2020-08" db="EMBL/GenBank/DDBJ databases">
        <title>Functional genomics of gut bacteria from endangered species of beetles.</title>
        <authorList>
            <person name="Carlos-Shanley C."/>
        </authorList>
    </citation>
    <scope>NUCLEOTIDE SEQUENCE [LARGE SCALE GENOMIC DNA]</scope>
    <source>
        <strain evidence="2 3">S00179</strain>
    </source>
</reference>
<comment type="caution">
    <text evidence="2">The sequence shown here is derived from an EMBL/GenBank/DDBJ whole genome shotgun (WGS) entry which is preliminary data.</text>
</comment>
<feature type="transmembrane region" description="Helical" evidence="1">
    <location>
        <begin position="12"/>
        <end position="34"/>
    </location>
</feature>
<evidence type="ECO:0000313" key="3">
    <source>
        <dbReference type="Proteomes" id="UP000566995"/>
    </source>
</evidence>
<keyword evidence="1" id="KW-1133">Transmembrane helix</keyword>
<dbReference type="SUPFAM" id="SSF54523">
    <property type="entry name" value="Pili subunits"/>
    <property type="match status" value="1"/>
</dbReference>
<name>A0A7W7KEJ5_PSENT</name>
<accession>A0A7W7KEJ5</accession>
<dbReference type="GO" id="GO:0009289">
    <property type="term" value="C:pilus"/>
    <property type="evidence" value="ECO:0007669"/>
    <property type="project" value="InterPro"/>
</dbReference>
<dbReference type="Pfam" id="PF05307">
    <property type="entry name" value="Bundlin"/>
    <property type="match status" value="1"/>
</dbReference>
<evidence type="ECO:0000313" key="2">
    <source>
        <dbReference type="EMBL" id="MBB4861400.1"/>
    </source>
</evidence>
<keyword evidence="1" id="KW-0472">Membrane</keyword>
<dbReference type="InterPro" id="IPR045584">
    <property type="entry name" value="Pilin-like"/>
</dbReference>
<protein>
    <submittedName>
        <fullName evidence="2">Tfp pilus assembly protein PilE</fullName>
    </submittedName>
</protein>
<dbReference type="EMBL" id="JACHLI010000001">
    <property type="protein sequence ID" value="MBB4861400.1"/>
    <property type="molecule type" value="Genomic_DNA"/>
</dbReference>
<dbReference type="Gene3D" id="3.30.1690.10">
    <property type="entry name" value="TcpA-like pilin"/>
    <property type="match status" value="1"/>
</dbReference>
<dbReference type="RefSeq" id="WP_184585667.1">
    <property type="nucleotide sequence ID" value="NZ_JACHLI010000001.1"/>
</dbReference>
<dbReference type="Proteomes" id="UP000566995">
    <property type="component" value="Unassembled WGS sequence"/>
</dbReference>
<evidence type="ECO:0000256" key="1">
    <source>
        <dbReference type="SAM" id="Phobius"/>
    </source>
</evidence>
<gene>
    <name evidence="2" type="ORF">HNP46_000211</name>
</gene>
<proteinExistence type="predicted"/>
<dbReference type="InterPro" id="IPR007971">
    <property type="entry name" value="Bundlin"/>
</dbReference>
<keyword evidence="1" id="KW-0812">Transmembrane</keyword>
<sequence length="173" mass="18537">MQLRYSKQAGTTLVEIIMVVALIALITIGVLVYFESANRSAKVSEIVTDLAALSASIENNYAVQGDYTGISTAVVMGFVNTPERLKTADKTGLRHPWDNTASGITIDPATMSLANDGYTISLNNVPYDICQDISGKIYSKFYQVIIDSIQVTSIATSITACGTTGKKTIKATK</sequence>
<organism evidence="2 3">
    <name type="scientific">Pseudomonas nitroreducens</name>
    <dbReference type="NCBI Taxonomy" id="46680"/>
    <lineage>
        <taxon>Bacteria</taxon>
        <taxon>Pseudomonadati</taxon>
        <taxon>Pseudomonadota</taxon>
        <taxon>Gammaproteobacteria</taxon>
        <taxon>Pseudomonadales</taxon>
        <taxon>Pseudomonadaceae</taxon>
        <taxon>Pseudomonas</taxon>
    </lineage>
</organism>
<dbReference type="AlphaFoldDB" id="A0A7W7KEJ5"/>